<sequence>MSLHRTKGTFIGLLDAKRSTEWVDTEKLRDALKNKSNAKPKKFKFNFNFIFGDRCYISFNIATPKWDNIFGRDKTERNMLEKGSVNSYPNNSRHMRLTVLNFETVMLGKQSLDEFLSNITKGKIVIVSASPQSRASIAIHYGLSPLQELERCGGNLMRKMFCSTVRGLCLSARNSNALS</sequence>
<dbReference type="Proteomes" id="UP001055811">
    <property type="component" value="Linkage Group LG04"/>
</dbReference>
<name>A0ACB9DWQ8_CICIN</name>
<reference evidence="2" key="1">
    <citation type="journal article" date="2022" name="Mol. Ecol. Resour.">
        <title>The genomes of chicory, endive, great burdock and yacon provide insights into Asteraceae palaeo-polyploidization history and plant inulin production.</title>
        <authorList>
            <person name="Fan W."/>
            <person name="Wang S."/>
            <person name="Wang H."/>
            <person name="Wang A."/>
            <person name="Jiang F."/>
            <person name="Liu H."/>
            <person name="Zhao H."/>
            <person name="Xu D."/>
            <person name="Zhang Y."/>
        </authorList>
    </citation>
    <scope>NUCLEOTIDE SEQUENCE [LARGE SCALE GENOMIC DNA]</scope>
    <source>
        <strain evidence="2">cv. Punajuju</strain>
    </source>
</reference>
<evidence type="ECO:0000313" key="2">
    <source>
        <dbReference type="Proteomes" id="UP001055811"/>
    </source>
</evidence>
<proteinExistence type="predicted"/>
<organism evidence="1 2">
    <name type="scientific">Cichorium intybus</name>
    <name type="common">Chicory</name>
    <dbReference type="NCBI Taxonomy" id="13427"/>
    <lineage>
        <taxon>Eukaryota</taxon>
        <taxon>Viridiplantae</taxon>
        <taxon>Streptophyta</taxon>
        <taxon>Embryophyta</taxon>
        <taxon>Tracheophyta</taxon>
        <taxon>Spermatophyta</taxon>
        <taxon>Magnoliopsida</taxon>
        <taxon>eudicotyledons</taxon>
        <taxon>Gunneridae</taxon>
        <taxon>Pentapetalae</taxon>
        <taxon>asterids</taxon>
        <taxon>campanulids</taxon>
        <taxon>Asterales</taxon>
        <taxon>Asteraceae</taxon>
        <taxon>Cichorioideae</taxon>
        <taxon>Cichorieae</taxon>
        <taxon>Cichoriinae</taxon>
        <taxon>Cichorium</taxon>
    </lineage>
</organism>
<comment type="caution">
    <text evidence="1">The sequence shown here is derived from an EMBL/GenBank/DDBJ whole genome shotgun (WGS) entry which is preliminary data.</text>
</comment>
<gene>
    <name evidence="1" type="ORF">L2E82_21405</name>
</gene>
<reference evidence="1 2" key="2">
    <citation type="journal article" date="2022" name="Mol. Ecol. Resour.">
        <title>The genomes of chicory, endive, great burdock and yacon provide insights into Asteraceae paleo-polyploidization history and plant inulin production.</title>
        <authorList>
            <person name="Fan W."/>
            <person name="Wang S."/>
            <person name="Wang H."/>
            <person name="Wang A."/>
            <person name="Jiang F."/>
            <person name="Liu H."/>
            <person name="Zhao H."/>
            <person name="Xu D."/>
            <person name="Zhang Y."/>
        </authorList>
    </citation>
    <scope>NUCLEOTIDE SEQUENCE [LARGE SCALE GENOMIC DNA]</scope>
    <source>
        <strain evidence="2">cv. Punajuju</strain>
        <tissue evidence="1">Leaves</tissue>
    </source>
</reference>
<evidence type="ECO:0000313" key="1">
    <source>
        <dbReference type="EMBL" id="KAI3750672.1"/>
    </source>
</evidence>
<protein>
    <submittedName>
        <fullName evidence="1">Uncharacterized protein</fullName>
    </submittedName>
</protein>
<accession>A0ACB9DWQ8</accession>
<dbReference type="EMBL" id="CM042012">
    <property type="protein sequence ID" value="KAI3750672.1"/>
    <property type="molecule type" value="Genomic_DNA"/>
</dbReference>
<keyword evidence="2" id="KW-1185">Reference proteome</keyword>